<dbReference type="EMBL" id="CP002218">
    <property type="protein sequence ID" value="ADN59777.1"/>
    <property type="molecule type" value="Genomic_DNA"/>
</dbReference>
<dbReference type="SUPFAM" id="SSF53335">
    <property type="entry name" value="S-adenosyl-L-methionine-dependent methyltransferases"/>
    <property type="match status" value="1"/>
</dbReference>
<dbReference type="InterPro" id="IPR050508">
    <property type="entry name" value="Methyltransf_Superfamily"/>
</dbReference>
<dbReference type="KEGG" id="bgf:BC1003_3838"/>
<organism evidence="2">
    <name type="scientific">Burkholderia sp. (strain CCGE1003)</name>
    <dbReference type="NCBI Taxonomy" id="640512"/>
    <lineage>
        <taxon>Bacteria</taxon>
        <taxon>Pseudomonadati</taxon>
        <taxon>Pseudomonadota</taxon>
        <taxon>Betaproteobacteria</taxon>
        <taxon>Burkholderiales</taxon>
        <taxon>Burkholderiaceae</taxon>
        <taxon>Burkholderia</taxon>
    </lineage>
</organism>
<dbReference type="STRING" id="640512.BC1003_3838"/>
<dbReference type="eggNOG" id="COG0500">
    <property type="taxonomic scope" value="Bacteria"/>
</dbReference>
<name>E1TJF7_BURSG</name>
<reference evidence="2" key="1">
    <citation type="submission" date="2010-09" db="EMBL/GenBank/DDBJ databases">
        <title>Complete sequence of chromosome2 of Burkholderia sp. CCGE1003.</title>
        <authorList>
            <consortium name="US DOE Joint Genome Institute"/>
            <person name="Lucas S."/>
            <person name="Copeland A."/>
            <person name="Lapidus A."/>
            <person name="Cheng J.-F."/>
            <person name="Bruce D."/>
            <person name="Goodwin L."/>
            <person name="Pitluck S."/>
            <person name="Daligault H."/>
            <person name="Davenport K."/>
            <person name="Detter J.C."/>
            <person name="Han C."/>
            <person name="Tapia R."/>
            <person name="Land M."/>
            <person name="Hauser L."/>
            <person name="Jeffries C."/>
            <person name="Kyrpides N."/>
            <person name="Ivanova N."/>
            <person name="Ovchinnikova G."/>
            <person name="Martinez-Romero E."/>
            <person name="Rogel M.A."/>
            <person name="Auchtung J."/>
            <person name="Tiedje J.M."/>
            <person name="Woyke T."/>
        </authorList>
    </citation>
    <scope>NUCLEOTIDE SEQUENCE</scope>
    <source>
        <strain evidence="2">CCGE1003</strain>
    </source>
</reference>
<dbReference type="GO" id="GO:0008757">
    <property type="term" value="F:S-adenosylmethionine-dependent methyltransferase activity"/>
    <property type="evidence" value="ECO:0007669"/>
    <property type="project" value="InterPro"/>
</dbReference>
<accession>E1TJF7</accession>
<dbReference type="AlphaFoldDB" id="E1TJF7"/>
<dbReference type="Gene3D" id="3.40.50.150">
    <property type="entry name" value="Vaccinia Virus protein VP39"/>
    <property type="match status" value="1"/>
</dbReference>
<dbReference type="HOGENOM" id="CLU_117431_0_0_4"/>
<dbReference type="InterPro" id="IPR013216">
    <property type="entry name" value="Methyltransf_11"/>
</dbReference>
<keyword evidence="2" id="KW-0489">Methyltransferase</keyword>
<dbReference type="InterPro" id="IPR029063">
    <property type="entry name" value="SAM-dependent_MTases_sf"/>
</dbReference>
<gene>
    <name evidence="2" type="ordered locus">BC1003_3838</name>
</gene>
<dbReference type="CDD" id="cd02440">
    <property type="entry name" value="AdoMet_MTases"/>
    <property type="match status" value="1"/>
</dbReference>
<dbReference type="PANTHER" id="PTHR42912:SF94">
    <property type="entry name" value="METHYLTRANSFERASE TYPE 11 DOMAIN-CONTAINING PROTEIN"/>
    <property type="match status" value="1"/>
</dbReference>
<dbReference type="GO" id="GO:0032259">
    <property type="term" value="P:methylation"/>
    <property type="evidence" value="ECO:0007669"/>
    <property type="project" value="UniProtKB-KW"/>
</dbReference>
<sequence length="211" mass="23345">MLPRRPNPGTTYTKNSMDIRTLSAYDHNSASFAKDWHEQPPATDLHALVRKYFRPGRTADVGCGSGRDAAWLCSNGFPTVGLEPSKGLLNEARRRHPEVQFQLAALPELEGIADASFQNVLCETVIMHLEAELIGPSVRKLLDITEPGGTLYLSWRVTEGNDRRDEHGRLYAAFDPSLVLQALSNAAIVLDEQVVSPSSGKVIRRIIARKE</sequence>
<keyword evidence="2" id="KW-0808">Transferase</keyword>
<proteinExistence type="predicted"/>
<feature type="domain" description="Methyltransferase type 11" evidence="1">
    <location>
        <begin position="60"/>
        <end position="152"/>
    </location>
</feature>
<protein>
    <submittedName>
        <fullName evidence="2">Methyltransferase type 11</fullName>
    </submittedName>
</protein>
<dbReference type="PANTHER" id="PTHR42912">
    <property type="entry name" value="METHYLTRANSFERASE"/>
    <property type="match status" value="1"/>
</dbReference>
<evidence type="ECO:0000259" key="1">
    <source>
        <dbReference type="Pfam" id="PF08241"/>
    </source>
</evidence>
<evidence type="ECO:0000313" key="2">
    <source>
        <dbReference type="EMBL" id="ADN59777.1"/>
    </source>
</evidence>
<dbReference type="Pfam" id="PF08241">
    <property type="entry name" value="Methyltransf_11"/>
    <property type="match status" value="1"/>
</dbReference>